<comment type="caution">
    <text evidence="3">The sequence shown here is derived from an EMBL/GenBank/DDBJ whole genome shotgun (WGS) entry which is preliminary data.</text>
</comment>
<gene>
    <name evidence="3" type="ORF">H5V44_01950</name>
</gene>
<keyword evidence="2" id="KW-1133">Transmembrane helix</keyword>
<dbReference type="AlphaFoldDB" id="A0A7J9SDS3"/>
<proteinExistence type="predicted"/>
<organism evidence="3 4">
    <name type="scientific">Halobellus ruber</name>
    <dbReference type="NCBI Taxonomy" id="2761102"/>
    <lineage>
        <taxon>Archaea</taxon>
        <taxon>Methanobacteriati</taxon>
        <taxon>Methanobacteriota</taxon>
        <taxon>Stenosarchaea group</taxon>
        <taxon>Halobacteria</taxon>
        <taxon>Halobacteriales</taxon>
        <taxon>Haloferacaceae</taxon>
        <taxon>Halobellus</taxon>
    </lineage>
</organism>
<protein>
    <submittedName>
        <fullName evidence="3">Uncharacterized protein</fullName>
    </submittedName>
</protein>
<keyword evidence="2" id="KW-0812">Transmembrane</keyword>
<keyword evidence="2" id="KW-0472">Membrane</keyword>
<keyword evidence="4" id="KW-1185">Reference proteome</keyword>
<feature type="region of interest" description="Disordered" evidence="1">
    <location>
        <begin position="1"/>
        <end position="22"/>
    </location>
</feature>
<evidence type="ECO:0000313" key="3">
    <source>
        <dbReference type="EMBL" id="MBB6645075.1"/>
    </source>
</evidence>
<reference evidence="3 4" key="1">
    <citation type="submission" date="2020-08" db="EMBL/GenBank/DDBJ databases">
        <authorList>
            <person name="Seo M.-J."/>
        </authorList>
    </citation>
    <scope>NUCLEOTIDE SEQUENCE [LARGE SCALE GENOMIC DNA]</scope>
    <source>
        <strain evidence="3 4">MBLA0160</strain>
    </source>
</reference>
<evidence type="ECO:0000313" key="4">
    <source>
        <dbReference type="Proteomes" id="UP000546257"/>
    </source>
</evidence>
<accession>A0A7J9SDS3</accession>
<feature type="transmembrane region" description="Helical" evidence="2">
    <location>
        <begin position="116"/>
        <end position="133"/>
    </location>
</feature>
<dbReference type="Proteomes" id="UP000546257">
    <property type="component" value="Unassembled WGS sequence"/>
</dbReference>
<sequence>MPEPGPSTDPTSKNDTEVDLPGWIDNPERKIRNVVFGALLSGFASILNGLFGAAELLVLGSLPRTFGAPNETWGLADLPAVLSRLAGDALGTLIGSGFEILASLIAGTIPATDGPLSGLIATVVIVVVVVGAVRIGGPLLLAGLEAIPIIGGPISSLLRRLL</sequence>
<evidence type="ECO:0000256" key="1">
    <source>
        <dbReference type="SAM" id="MobiDB-lite"/>
    </source>
</evidence>
<evidence type="ECO:0000256" key="2">
    <source>
        <dbReference type="SAM" id="Phobius"/>
    </source>
</evidence>
<feature type="transmembrane region" description="Helical" evidence="2">
    <location>
        <begin position="34"/>
        <end position="54"/>
    </location>
</feature>
<dbReference type="RefSeq" id="WP_185191453.1">
    <property type="nucleotide sequence ID" value="NZ_JACKXD010000001.1"/>
</dbReference>
<name>A0A7J9SDS3_9EURY</name>
<dbReference type="EMBL" id="JACKXD010000001">
    <property type="protein sequence ID" value="MBB6645075.1"/>
    <property type="molecule type" value="Genomic_DNA"/>
</dbReference>
<feature type="transmembrane region" description="Helical" evidence="2">
    <location>
        <begin position="89"/>
        <end position="109"/>
    </location>
</feature>